<dbReference type="Pfam" id="PF04024">
    <property type="entry name" value="PspC"/>
    <property type="match status" value="1"/>
</dbReference>
<feature type="domain" description="Phage shock protein PspC N-terminal" evidence="7">
    <location>
        <begin position="13"/>
        <end position="67"/>
    </location>
</feature>
<dbReference type="PANTHER" id="PTHR33885">
    <property type="entry name" value="PHAGE SHOCK PROTEIN C"/>
    <property type="match status" value="1"/>
</dbReference>
<dbReference type="GO" id="GO:0005886">
    <property type="term" value="C:plasma membrane"/>
    <property type="evidence" value="ECO:0007669"/>
    <property type="project" value="UniProtKB-SubCell"/>
</dbReference>
<evidence type="ECO:0000313" key="9">
    <source>
        <dbReference type="Proteomes" id="UP000307999"/>
    </source>
</evidence>
<evidence type="ECO:0000256" key="4">
    <source>
        <dbReference type="ARBA" id="ARBA00022989"/>
    </source>
</evidence>
<organism evidence="8 9">
    <name type="scientific">Thalassotalea mangrovi</name>
    <dbReference type="NCBI Taxonomy" id="2572245"/>
    <lineage>
        <taxon>Bacteria</taxon>
        <taxon>Pseudomonadati</taxon>
        <taxon>Pseudomonadota</taxon>
        <taxon>Gammaproteobacteria</taxon>
        <taxon>Alteromonadales</taxon>
        <taxon>Colwelliaceae</taxon>
        <taxon>Thalassotalea</taxon>
    </lineage>
</organism>
<accession>A0A4U1B4L2</accession>
<dbReference type="InterPro" id="IPR052027">
    <property type="entry name" value="PspC"/>
</dbReference>
<evidence type="ECO:0000256" key="1">
    <source>
        <dbReference type="ARBA" id="ARBA00004162"/>
    </source>
</evidence>
<comment type="caution">
    <text evidence="8">The sequence shown here is derived from an EMBL/GenBank/DDBJ whole genome shotgun (WGS) entry which is preliminary data.</text>
</comment>
<gene>
    <name evidence="8" type="ORF">E8M12_08860</name>
</gene>
<keyword evidence="4 6" id="KW-1133">Transmembrane helix</keyword>
<keyword evidence="9" id="KW-1185">Reference proteome</keyword>
<keyword evidence="2" id="KW-1003">Cell membrane</keyword>
<name>A0A4U1B4L2_9GAMM</name>
<evidence type="ECO:0000256" key="5">
    <source>
        <dbReference type="ARBA" id="ARBA00023136"/>
    </source>
</evidence>
<dbReference type="Proteomes" id="UP000307999">
    <property type="component" value="Unassembled WGS sequence"/>
</dbReference>
<evidence type="ECO:0000256" key="2">
    <source>
        <dbReference type="ARBA" id="ARBA00022475"/>
    </source>
</evidence>
<dbReference type="AlphaFoldDB" id="A0A4U1B4L2"/>
<feature type="transmembrane region" description="Helical" evidence="6">
    <location>
        <begin position="37"/>
        <end position="65"/>
    </location>
</feature>
<proteinExistence type="predicted"/>
<dbReference type="PANTHER" id="PTHR33885:SF3">
    <property type="entry name" value="PHAGE SHOCK PROTEIN C"/>
    <property type="match status" value="1"/>
</dbReference>
<comment type="subcellular location">
    <subcellularLocation>
        <location evidence="1">Cell membrane</location>
        <topology evidence="1">Single-pass membrane protein</topology>
    </subcellularLocation>
</comment>
<keyword evidence="5 6" id="KW-0472">Membrane</keyword>
<evidence type="ECO:0000256" key="3">
    <source>
        <dbReference type="ARBA" id="ARBA00022692"/>
    </source>
</evidence>
<dbReference type="RefSeq" id="WP_136735789.1">
    <property type="nucleotide sequence ID" value="NZ_SWDB01000021.1"/>
</dbReference>
<dbReference type="EMBL" id="SWDB01000021">
    <property type="protein sequence ID" value="TKB45303.1"/>
    <property type="molecule type" value="Genomic_DNA"/>
</dbReference>
<sequence length="70" mass="7854">MNKVKYRIERSIAKDQVHKKICGVCAGLARHFSMPRIVVRVLAILALIMMPTVTLVAYGVAALIMPNRYL</sequence>
<protein>
    <submittedName>
        <fullName evidence="8">PspC domain-containing protein</fullName>
    </submittedName>
</protein>
<keyword evidence="3 6" id="KW-0812">Transmembrane</keyword>
<dbReference type="OrthoDB" id="5772680at2"/>
<evidence type="ECO:0000313" key="8">
    <source>
        <dbReference type="EMBL" id="TKB45303.1"/>
    </source>
</evidence>
<evidence type="ECO:0000256" key="6">
    <source>
        <dbReference type="SAM" id="Phobius"/>
    </source>
</evidence>
<reference evidence="8 9" key="1">
    <citation type="submission" date="2019-04" db="EMBL/GenBank/DDBJ databases">
        <title>Thalassotalea guangxiensis sp. nov., isolated from sediment of the coastal wetland.</title>
        <authorList>
            <person name="Zheng S."/>
            <person name="Zhang D."/>
        </authorList>
    </citation>
    <scope>NUCLEOTIDE SEQUENCE [LARGE SCALE GENOMIC DNA]</scope>
    <source>
        <strain evidence="8 9">ZS-4</strain>
    </source>
</reference>
<evidence type="ECO:0000259" key="7">
    <source>
        <dbReference type="Pfam" id="PF04024"/>
    </source>
</evidence>
<dbReference type="InterPro" id="IPR007168">
    <property type="entry name" value="Phageshock_PspC_N"/>
</dbReference>